<comment type="caution">
    <text evidence="2">The sequence shown here is derived from an EMBL/GenBank/DDBJ whole genome shotgun (WGS) entry which is preliminary data.</text>
</comment>
<evidence type="ECO:0000313" key="3">
    <source>
        <dbReference type="Proteomes" id="UP000444721"/>
    </source>
</evidence>
<dbReference type="Proteomes" id="UP000444721">
    <property type="component" value="Unassembled WGS sequence"/>
</dbReference>
<evidence type="ECO:0000259" key="1">
    <source>
        <dbReference type="Pfam" id="PF08719"/>
    </source>
</evidence>
<dbReference type="RefSeq" id="XP_044564573.1">
    <property type="nucleotide sequence ID" value="XM_044700394.1"/>
</dbReference>
<feature type="domain" description="NADAR" evidence="1">
    <location>
        <begin position="13"/>
        <end position="161"/>
    </location>
</feature>
<dbReference type="OMA" id="QWKGANK"/>
<name>A0A6A5C1X9_NAEFO</name>
<organism evidence="2 3">
    <name type="scientific">Naegleria fowleri</name>
    <name type="common">Brain eating amoeba</name>
    <dbReference type="NCBI Taxonomy" id="5763"/>
    <lineage>
        <taxon>Eukaryota</taxon>
        <taxon>Discoba</taxon>
        <taxon>Heterolobosea</taxon>
        <taxon>Tetramitia</taxon>
        <taxon>Eutetramitia</taxon>
        <taxon>Vahlkampfiidae</taxon>
        <taxon>Naegleria</taxon>
    </lineage>
</organism>
<dbReference type="InterPro" id="IPR037238">
    <property type="entry name" value="YbiA-like_sf"/>
</dbReference>
<evidence type="ECO:0000313" key="2">
    <source>
        <dbReference type="EMBL" id="KAF0979860.1"/>
    </source>
</evidence>
<sequence>MESRKFWFFCDDDLLSQWIIAPFQVQISPTEIITFNCSEQYMMYRKAKLFGDDETAKQILQTTDPVQQKELGRKAKGFNAELWDSNKEKIVYEGNYYKFSQNHELREKLFRLGNVEFVETNPDDSIWGIGLSDNDERIHDKSQWKGLNLLGKILTQVRDDLLLLIERQR</sequence>
<dbReference type="NCBIfam" id="TIGR02464">
    <property type="entry name" value="ribofla_fusion"/>
    <property type="match status" value="1"/>
</dbReference>
<dbReference type="InterPro" id="IPR012816">
    <property type="entry name" value="NADAR"/>
</dbReference>
<dbReference type="AlphaFoldDB" id="A0A6A5C1X9"/>
<dbReference type="GeneID" id="68108231"/>
<reference evidence="2 3" key="1">
    <citation type="journal article" date="2019" name="Sci. Rep.">
        <title>Nanopore sequencing improves the draft genome of the human pathogenic amoeba Naegleria fowleri.</title>
        <authorList>
            <person name="Liechti N."/>
            <person name="Schurch N."/>
            <person name="Bruggmann R."/>
            <person name="Wittwer M."/>
        </authorList>
    </citation>
    <scope>NUCLEOTIDE SEQUENCE [LARGE SCALE GENOMIC DNA]</scope>
    <source>
        <strain evidence="2 3">ATCC 30894</strain>
    </source>
</reference>
<accession>A0A6A5C1X9</accession>
<dbReference type="VEuPathDB" id="AmoebaDB:NfTy_049970"/>
<dbReference type="SUPFAM" id="SSF143990">
    <property type="entry name" value="YbiA-like"/>
    <property type="match status" value="1"/>
</dbReference>
<dbReference type="VEuPathDB" id="AmoebaDB:NF0013590"/>
<dbReference type="VEuPathDB" id="AmoebaDB:FDP41_001013"/>
<dbReference type="OrthoDB" id="206452at2759"/>
<gene>
    <name evidence="2" type="ORF">FDP41_001013</name>
</gene>
<dbReference type="CDD" id="cd15457">
    <property type="entry name" value="NADAR"/>
    <property type="match status" value="1"/>
</dbReference>
<protein>
    <recommendedName>
        <fullName evidence="1">NADAR domain-containing protein</fullName>
    </recommendedName>
</protein>
<dbReference type="Pfam" id="PF08719">
    <property type="entry name" value="NADAR"/>
    <property type="match status" value="1"/>
</dbReference>
<keyword evidence="3" id="KW-1185">Reference proteome</keyword>
<proteinExistence type="predicted"/>
<dbReference type="EMBL" id="VFQX01000022">
    <property type="protein sequence ID" value="KAF0979860.1"/>
    <property type="molecule type" value="Genomic_DNA"/>
</dbReference>
<dbReference type="Gene3D" id="1.10.357.40">
    <property type="entry name" value="YbiA-like"/>
    <property type="match status" value="1"/>
</dbReference>